<protein>
    <submittedName>
        <fullName evidence="3">Thioesterase</fullName>
    </submittedName>
</protein>
<gene>
    <name evidence="3" type="ORF">D515_03737</name>
</gene>
<accession>R1IQB9</accession>
<dbReference type="Gene3D" id="3.40.50.1820">
    <property type="entry name" value="alpha/beta hydrolase"/>
    <property type="match status" value="1"/>
</dbReference>
<feature type="domain" description="Thioesterase" evidence="2">
    <location>
        <begin position="34"/>
        <end position="259"/>
    </location>
</feature>
<dbReference type="Pfam" id="PF00975">
    <property type="entry name" value="Thioesterase"/>
    <property type="match status" value="1"/>
</dbReference>
<dbReference type="PANTHER" id="PTHR11487:SF0">
    <property type="entry name" value="S-ACYL FATTY ACID SYNTHASE THIOESTERASE, MEDIUM CHAIN"/>
    <property type="match status" value="1"/>
</dbReference>
<dbReference type="PANTHER" id="PTHR11487">
    <property type="entry name" value="THIOESTERASE"/>
    <property type="match status" value="1"/>
</dbReference>
<dbReference type="eggNOG" id="COG3208">
    <property type="taxonomic scope" value="Bacteria"/>
</dbReference>
<keyword evidence="4" id="KW-1185">Reference proteome</keyword>
<dbReference type="EMBL" id="ANFM02000048">
    <property type="protein sequence ID" value="EOD77540.1"/>
    <property type="molecule type" value="Genomic_DNA"/>
</dbReference>
<dbReference type="InterPro" id="IPR012223">
    <property type="entry name" value="TEII"/>
</dbReference>
<dbReference type="InterPro" id="IPR001031">
    <property type="entry name" value="Thioesterase"/>
</dbReference>
<dbReference type="InterPro" id="IPR029058">
    <property type="entry name" value="AB_hydrolase_fold"/>
</dbReference>
<reference evidence="3 4" key="1">
    <citation type="journal article" date="2014" name="PLoS ONE">
        <title>Grimontia indica AK16(T), sp. nov., Isolated from a Seawater Sample Reports the Presence of Pathogenic Genes Similar to Vibrio Genus.</title>
        <authorList>
            <person name="Singh A."/>
            <person name="Vaidya B."/>
            <person name="Khatri I."/>
            <person name="Srinivas T.N."/>
            <person name="Subramanian S."/>
            <person name="Korpole S."/>
            <person name="Pinnaka A.K."/>
        </authorList>
    </citation>
    <scope>NUCLEOTIDE SEQUENCE [LARGE SCALE GENOMIC DNA]</scope>
    <source>
        <strain evidence="3 4">AK16</strain>
    </source>
</reference>
<evidence type="ECO:0000313" key="4">
    <source>
        <dbReference type="Proteomes" id="UP000011223"/>
    </source>
</evidence>
<dbReference type="SUPFAM" id="SSF53474">
    <property type="entry name" value="alpha/beta-Hydrolases"/>
    <property type="match status" value="1"/>
</dbReference>
<dbReference type="AlphaFoldDB" id="R1IQB9"/>
<comment type="caution">
    <text evidence="3">The sequence shown here is derived from an EMBL/GenBank/DDBJ whole genome shotgun (WGS) entry which is preliminary data.</text>
</comment>
<evidence type="ECO:0000313" key="3">
    <source>
        <dbReference type="EMBL" id="EOD77540.1"/>
    </source>
</evidence>
<evidence type="ECO:0000256" key="1">
    <source>
        <dbReference type="ARBA" id="ARBA00007169"/>
    </source>
</evidence>
<evidence type="ECO:0000259" key="2">
    <source>
        <dbReference type="Pfam" id="PF00975"/>
    </source>
</evidence>
<name>R1IQB9_9GAMM</name>
<dbReference type="RefSeq" id="WP_002541806.1">
    <property type="nucleotide sequence ID" value="NZ_ANFM02000048.1"/>
</dbReference>
<proteinExistence type="inferred from homology"/>
<comment type="similarity">
    <text evidence="1">Belongs to the thioesterase family.</text>
</comment>
<sequence length="278" mass="31491">MEYTAQPQRMQSVKSNKPSSWFRVLKTHPNIRRRIFCFPHAGGAASYFKQWPEAVPEDTEFVVVQYPGREERLNHPCINNMEDMVRALFDQLTGNPHLLQIPFVIFGHSMGASIGYELILELQKAGLSLPVALVASATDAPGYANPTQFHISSDNELVEEIVRLSPSLSFLKEHEELLEMVLPALRADYQLIETYGKRNEPRPPLPIPIKKLIGDNDSELSRDDALLWKNQTSANFSLQSFPGGHFYLADHYEAVIRVFMESYKDSSTLSPSLSFQLP</sequence>
<dbReference type="GO" id="GO:0008610">
    <property type="term" value="P:lipid biosynthetic process"/>
    <property type="evidence" value="ECO:0007669"/>
    <property type="project" value="TreeGrafter"/>
</dbReference>
<organism evidence="3 4">
    <name type="scientific">Grimontia indica</name>
    <dbReference type="NCBI Taxonomy" id="1056512"/>
    <lineage>
        <taxon>Bacteria</taxon>
        <taxon>Pseudomonadati</taxon>
        <taxon>Pseudomonadota</taxon>
        <taxon>Gammaproteobacteria</taxon>
        <taxon>Vibrionales</taxon>
        <taxon>Vibrionaceae</taxon>
        <taxon>Grimontia</taxon>
    </lineage>
</organism>
<dbReference type="Proteomes" id="UP000011223">
    <property type="component" value="Unassembled WGS sequence"/>
</dbReference>